<keyword evidence="7" id="KW-0378">Hydrolase</keyword>
<dbReference type="Proteomes" id="UP000050761">
    <property type="component" value="Unassembled WGS sequence"/>
</dbReference>
<evidence type="ECO:0000313" key="17">
    <source>
        <dbReference type="WBParaSite" id="HPBE_0002139201-mRNA-1"/>
    </source>
</evidence>
<evidence type="ECO:0000256" key="8">
    <source>
        <dbReference type="ARBA" id="ARBA00022857"/>
    </source>
</evidence>
<evidence type="ECO:0000256" key="5">
    <source>
        <dbReference type="ARBA" id="ARBA00017592"/>
    </source>
</evidence>
<comment type="catalytic activity">
    <reaction evidence="11">
        <text>(6R)-5,10-methenyltetrahydrofolate + H2O = (6R)-10-formyltetrahydrofolate + H(+)</text>
        <dbReference type="Rhea" id="RHEA:23700"/>
        <dbReference type="ChEBI" id="CHEBI:15377"/>
        <dbReference type="ChEBI" id="CHEBI:15378"/>
        <dbReference type="ChEBI" id="CHEBI:57455"/>
        <dbReference type="ChEBI" id="CHEBI:195366"/>
        <dbReference type="EC" id="3.5.4.9"/>
    </reaction>
</comment>
<accession>A0A183GG19</accession>
<accession>A0A3P8FS81</accession>
<dbReference type="PROSITE" id="PS00767">
    <property type="entry name" value="THF_DHG_CYH_2"/>
    <property type="match status" value="1"/>
</dbReference>
<evidence type="ECO:0000313" key="15">
    <source>
        <dbReference type="EMBL" id="VDP25033.1"/>
    </source>
</evidence>
<dbReference type="PRINTS" id="PR00085">
    <property type="entry name" value="THFDHDRGNASE"/>
</dbReference>
<feature type="domain" description="Tetrahydrofolate dehydrogenase/cyclohydrolase catalytic" evidence="13">
    <location>
        <begin position="6"/>
        <end position="124"/>
    </location>
</feature>
<dbReference type="Gene3D" id="3.40.50.10860">
    <property type="entry name" value="Leucine Dehydrogenase, chain A, domain 1"/>
    <property type="match status" value="1"/>
</dbReference>
<evidence type="ECO:0000256" key="9">
    <source>
        <dbReference type="ARBA" id="ARBA00023002"/>
    </source>
</evidence>
<dbReference type="InterPro" id="IPR020867">
    <property type="entry name" value="THF_DH/CycHdrlase_CS"/>
</dbReference>
<evidence type="ECO:0000256" key="4">
    <source>
        <dbReference type="ARBA" id="ARBA00012859"/>
    </source>
</evidence>
<evidence type="ECO:0000256" key="10">
    <source>
        <dbReference type="ARBA" id="ARBA00023268"/>
    </source>
</evidence>
<dbReference type="Pfam" id="PF02882">
    <property type="entry name" value="THF_DHG_CYH_C"/>
    <property type="match status" value="1"/>
</dbReference>
<dbReference type="Gene3D" id="3.40.50.720">
    <property type="entry name" value="NAD(P)-binding Rossmann-like Domain"/>
    <property type="match status" value="1"/>
</dbReference>
<name>A0A183GG19_HELPZ</name>
<dbReference type="PANTHER" id="PTHR48099">
    <property type="entry name" value="C-1-TETRAHYDROFOLATE SYNTHASE, CYTOPLASMIC-RELATED"/>
    <property type="match status" value="1"/>
</dbReference>
<dbReference type="GO" id="GO:0004488">
    <property type="term" value="F:methylenetetrahydrofolate dehydrogenase (NADP+) activity"/>
    <property type="evidence" value="ECO:0007669"/>
    <property type="project" value="UniProtKB-EC"/>
</dbReference>
<proteinExistence type="inferred from homology"/>
<dbReference type="AlphaFoldDB" id="A0A183GG19"/>
<dbReference type="InterPro" id="IPR000672">
    <property type="entry name" value="THF_DH/CycHdrlase"/>
</dbReference>
<organism evidence="16 17">
    <name type="scientific">Heligmosomoides polygyrus</name>
    <name type="common">Parasitic roundworm</name>
    <dbReference type="NCBI Taxonomy" id="6339"/>
    <lineage>
        <taxon>Eukaryota</taxon>
        <taxon>Metazoa</taxon>
        <taxon>Ecdysozoa</taxon>
        <taxon>Nematoda</taxon>
        <taxon>Chromadorea</taxon>
        <taxon>Rhabditida</taxon>
        <taxon>Rhabditina</taxon>
        <taxon>Rhabditomorpha</taxon>
        <taxon>Strongyloidea</taxon>
        <taxon>Heligmosomidae</taxon>
        <taxon>Heligmosomoides</taxon>
    </lineage>
</organism>
<sequence length="305" mass="33268">MVAQLINGTEISKSVLSDVAEQLEQKRREDPSFNTVLAIVQVGNRADSNVYIGAKIRKAAEIGAEGRLIKLPDTITQAQLEAEIEKLNVDDDIDGIIVQLPLDCQNSIDADAVIDKINPLKDVDGLTRQNAGRLMRGELKRTIFPCTPYGCLYLVQKATGDMSYVAGKNVVVLGRSKIVGAPAAALFMWHHGTTTICHSKTEDIEEQCRRADILIVAIGKKHFVKGDWIKPGAVVIDCGINVEEATEPGKKNRLFGDVEFDKAKEVAGYITPVPGGVGPMTVAMLIRNTFLQAVARRSHKKQLVN</sequence>
<dbReference type="EC" id="3.5.4.9" evidence="3"/>
<dbReference type="OrthoDB" id="1845775at2759"/>
<evidence type="ECO:0000256" key="1">
    <source>
        <dbReference type="ARBA" id="ARBA00004777"/>
    </source>
</evidence>
<evidence type="ECO:0000259" key="14">
    <source>
        <dbReference type="Pfam" id="PF02882"/>
    </source>
</evidence>
<dbReference type="GO" id="GO:0035999">
    <property type="term" value="P:tetrahydrofolate interconversion"/>
    <property type="evidence" value="ECO:0007669"/>
    <property type="project" value="TreeGrafter"/>
</dbReference>
<dbReference type="GO" id="GO:0005829">
    <property type="term" value="C:cytosol"/>
    <property type="evidence" value="ECO:0007669"/>
    <property type="project" value="TreeGrafter"/>
</dbReference>
<keyword evidence="6" id="KW-0554">One-carbon metabolism</keyword>
<comment type="subunit">
    <text evidence="2">Homodimer.</text>
</comment>
<keyword evidence="16" id="KW-1185">Reference proteome</keyword>
<evidence type="ECO:0000256" key="6">
    <source>
        <dbReference type="ARBA" id="ARBA00022563"/>
    </source>
</evidence>
<dbReference type="InterPro" id="IPR020631">
    <property type="entry name" value="THF_DH/CycHdrlase_NAD-bd_dom"/>
</dbReference>
<evidence type="ECO:0000256" key="3">
    <source>
        <dbReference type="ARBA" id="ARBA00012776"/>
    </source>
</evidence>
<dbReference type="FunFam" id="3.40.50.10860:FF:000005">
    <property type="entry name" value="C-1-tetrahydrofolate synthase, cytoplasmic, putative"/>
    <property type="match status" value="1"/>
</dbReference>
<dbReference type="EMBL" id="UZAH01032961">
    <property type="protein sequence ID" value="VDP25033.1"/>
    <property type="molecule type" value="Genomic_DNA"/>
</dbReference>
<dbReference type="InterPro" id="IPR036291">
    <property type="entry name" value="NAD(P)-bd_dom_sf"/>
</dbReference>
<evidence type="ECO:0000259" key="13">
    <source>
        <dbReference type="Pfam" id="PF00763"/>
    </source>
</evidence>
<keyword evidence="10" id="KW-0511">Multifunctional enzyme</keyword>
<protein>
    <recommendedName>
        <fullName evidence="5">C-1-tetrahydrofolate synthase, cytoplasmic</fullName>
        <ecNumber evidence="4">1.5.1.5</ecNumber>
        <ecNumber evidence="3">3.5.4.9</ecNumber>
    </recommendedName>
</protein>
<reference evidence="15 16" key="1">
    <citation type="submission" date="2018-11" db="EMBL/GenBank/DDBJ databases">
        <authorList>
            <consortium name="Pathogen Informatics"/>
        </authorList>
    </citation>
    <scope>NUCLEOTIDE SEQUENCE [LARGE SCALE GENOMIC DNA]</scope>
</reference>
<dbReference type="EC" id="1.5.1.5" evidence="4"/>
<dbReference type="GO" id="GO:0004329">
    <property type="term" value="F:formate-tetrahydrofolate ligase activity"/>
    <property type="evidence" value="ECO:0007669"/>
    <property type="project" value="UniProtKB-EC"/>
</dbReference>
<evidence type="ECO:0000256" key="2">
    <source>
        <dbReference type="ARBA" id="ARBA00011738"/>
    </source>
</evidence>
<feature type="domain" description="Tetrahydrofolate dehydrogenase/cyclohydrolase NAD(P)-binding" evidence="14">
    <location>
        <begin position="145"/>
        <end position="293"/>
    </location>
</feature>
<dbReference type="SUPFAM" id="SSF51735">
    <property type="entry name" value="NAD(P)-binding Rossmann-fold domains"/>
    <property type="match status" value="1"/>
</dbReference>
<dbReference type="InterPro" id="IPR020630">
    <property type="entry name" value="THF_DH/CycHdrlase_cat_dom"/>
</dbReference>
<reference evidence="17" key="2">
    <citation type="submission" date="2019-09" db="UniProtKB">
        <authorList>
            <consortium name="WormBaseParasite"/>
        </authorList>
    </citation>
    <scope>IDENTIFICATION</scope>
</reference>
<dbReference type="Pfam" id="PF00763">
    <property type="entry name" value="THF_DHG_CYH"/>
    <property type="match status" value="1"/>
</dbReference>
<comment type="pathway">
    <text evidence="1">One-carbon metabolism; tetrahydrofolate interconversion.</text>
</comment>
<comment type="catalytic activity">
    <reaction evidence="12">
        <text>(6S)-5,6,7,8-tetrahydrofolate + formate + ATP = (6R)-10-formyltetrahydrofolate + ADP + phosphate</text>
        <dbReference type="Rhea" id="RHEA:20221"/>
        <dbReference type="ChEBI" id="CHEBI:15740"/>
        <dbReference type="ChEBI" id="CHEBI:30616"/>
        <dbReference type="ChEBI" id="CHEBI:43474"/>
        <dbReference type="ChEBI" id="CHEBI:57453"/>
        <dbReference type="ChEBI" id="CHEBI:195366"/>
        <dbReference type="ChEBI" id="CHEBI:456216"/>
        <dbReference type="EC" id="6.3.4.3"/>
    </reaction>
</comment>
<keyword evidence="9" id="KW-0560">Oxidoreductase</keyword>
<gene>
    <name evidence="15" type="ORF">HPBE_LOCUS21391</name>
</gene>
<dbReference type="WBParaSite" id="HPBE_0002139201-mRNA-1">
    <property type="protein sequence ID" value="HPBE_0002139201-mRNA-1"/>
    <property type="gene ID" value="HPBE_0002139201"/>
</dbReference>
<dbReference type="CDD" id="cd01080">
    <property type="entry name" value="NAD_bind_m-THF_DH_Cyclohyd"/>
    <property type="match status" value="1"/>
</dbReference>
<dbReference type="PANTHER" id="PTHR48099:SF5">
    <property type="entry name" value="C-1-TETRAHYDROFOLATE SYNTHASE, CYTOPLASMIC"/>
    <property type="match status" value="1"/>
</dbReference>
<dbReference type="SUPFAM" id="SSF53223">
    <property type="entry name" value="Aminoacid dehydrogenase-like, N-terminal domain"/>
    <property type="match status" value="1"/>
</dbReference>
<evidence type="ECO:0000313" key="16">
    <source>
        <dbReference type="Proteomes" id="UP000050761"/>
    </source>
</evidence>
<dbReference type="FunFam" id="3.40.50.720:FF:000006">
    <property type="entry name" value="Bifunctional protein FolD"/>
    <property type="match status" value="1"/>
</dbReference>
<dbReference type="HAMAP" id="MF_01576">
    <property type="entry name" value="THF_DHG_CYH"/>
    <property type="match status" value="1"/>
</dbReference>
<evidence type="ECO:0000256" key="11">
    <source>
        <dbReference type="ARBA" id="ARBA00036357"/>
    </source>
</evidence>
<dbReference type="InterPro" id="IPR046346">
    <property type="entry name" value="Aminoacid_DH-like_N_sf"/>
</dbReference>
<evidence type="ECO:0000256" key="12">
    <source>
        <dbReference type="ARBA" id="ARBA00049033"/>
    </source>
</evidence>
<evidence type="ECO:0000256" key="7">
    <source>
        <dbReference type="ARBA" id="ARBA00022801"/>
    </source>
</evidence>
<keyword evidence="8" id="KW-0521">NADP</keyword>
<dbReference type="GO" id="GO:0004477">
    <property type="term" value="F:methenyltetrahydrofolate cyclohydrolase activity"/>
    <property type="evidence" value="ECO:0007669"/>
    <property type="project" value="UniProtKB-EC"/>
</dbReference>